<proteinExistence type="predicted"/>
<name>A0A9P7YNG0_9HELO</name>
<dbReference type="EMBL" id="MU251399">
    <property type="protein sequence ID" value="KAG9236796.1"/>
    <property type="molecule type" value="Genomic_DNA"/>
</dbReference>
<dbReference type="Proteomes" id="UP000824998">
    <property type="component" value="Unassembled WGS sequence"/>
</dbReference>
<evidence type="ECO:0000313" key="1">
    <source>
        <dbReference type="EMBL" id="KAG9236796.1"/>
    </source>
</evidence>
<organism evidence="1 2">
    <name type="scientific">Amylocarpus encephaloides</name>
    <dbReference type="NCBI Taxonomy" id="45428"/>
    <lineage>
        <taxon>Eukaryota</taxon>
        <taxon>Fungi</taxon>
        <taxon>Dikarya</taxon>
        <taxon>Ascomycota</taxon>
        <taxon>Pezizomycotina</taxon>
        <taxon>Leotiomycetes</taxon>
        <taxon>Helotiales</taxon>
        <taxon>Helotiales incertae sedis</taxon>
        <taxon>Amylocarpus</taxon>
    </lineage>
</organism>
<accession>A0A9P7YNG0</accession>
<gene>
    <name evidence="1" type="ORF">BJ875DRAFT_203787</name>
</gene>
<dbReference type="PANTHER" id="PTHR38791">
    <property type="entry name" value="ZN(II)2CYS6 TRANSCRIPTION FACTOR (EUROFUNG)-RELATED-RELATED"/>
    <property type="match status" value="1"/>
</dbReference>
<comment type="caution">
    <text evidence="1">The sequence shown here is derived from an EMBL/GenBank/DDBJ whole genome shotgun (WGS) entry which is preliminary data.</text>
</comment>
<keyword evidence="2" id="KW-1185">Reference proteome</keyword>
<evidence type="ECO:0000313" key="2">
    <source>
        <dbReference type="Proteomes" id="UP000824998"/>
    </source>
</evidence>
<dbReference type="InterPro" id="IPR053175">
    <property type="entry name" value="DHMBA_Reg_Transcription_Factor"/>
</dbReference>
<dbReference type="AlphaFoldDB" id="A0A9P7YNG0"/>
<sequence length="122" mass="13557">MTPPHGSVLSSQPHRHISLIYSIQAASLAYLAKSTSGPTILAKARKQYSSALVLKNQALCQPEDAYRDITLMTVILLDFFEKLMEQTGALHRLGYGAKHLEGALMLTKLRGKAQFEDKWTEV</sequence>
<protein>
    <submittedName>
        <fullName evidence="1">Uncharacterized protein</fullName>
    </submittedName>
</protein>
<reference evidence="1" key="1">
    <citation type="journal article" date="2021" name="IMA Fungus">
        <title>Genomic characterization of three marine fungi, including Emericellopsis atlantica sp. nov. with signatures of a generalist lifestyle and marine biomass degradation.</title>
        <authorList>
            <person name="Hagestad O.C."/>
            <person name="Hou L."/>
            <person name="Andersen J.H."/>
            <person name="Hansen E.H."/>
            <person name="Altermark B."/>
            <person name="Li C."/>
            <person name="Kuhnert E."/>
            <person name="Cox R.J."/>
            <person name="Crous P.W."/>
            <person name="Spatafora J.W."/>
            <person name="Lail K."/>
            <person name="Amirebrahimi M."/>
            <person name="Lipzen A."/>
            <person name="Pangilinan J."/>
            <person name="Andreopoulos W."/>
            <person name="Hayes R.D."/>
            <person name="Ng V."/>
            <person name="Grigoriev I.V."/>
            <person name="Jackson S.A."/>
            <person name="Sutton T.D.S."/>
            <person name="Dobson A.D.W."/>
            <person name="Rama T."/>
        </authorList>
    </citation>
    <scope>NUCLEOTIDE SEQUENCE</scope>
    <source>
        <strain evidence="1">TRa018bII</strain>
    </source>
</reference>
<dbReference type="OrthoDB" id="5429770at2759"/>